<organism evidence="1 2">
    <name type="scientific">Paenibacillus aquistagni</name>
    <dbReference type="NCBI Taxonomy" id="1852522"/>
    <lineage>
        <taxon>Bacteria</taxon>
        <taxon>Bacillati</taxon>
        <taxon>Bacillota</taxon>
        <taxon>Bacilli</taxon>
        <taxon>Bacillales</taxon>
        <taxon>Paenibacillaceae</taxon>
        <taxon>Paenibacillus</taxon>
    </lineage>
</organism>
<reference evidence="1 2" key="1">
    <citation type="submission" date="2017-04" db="EMBL/GenBank/DDBJ databases">
        <authorList>
            <person name="Afonso C.L."/>
            <person name="Miller P.J."/>
            <person name="Scott M.A."/>
            <person name="Spackman E."/>
            <person name="Goraichik I."/>
            <person name="Dimitrov K.M."/>
            <person name="Suarez D.L."/>
            <person name="Swayne D.E."/>
        </authorList>
    </citation>
    <scope>NUCLEOTIDE SEQUENCE [LARGE SCALE GENOMIC DNA]</scope>
    <source>
        <strain evidence="1 2">11</strain>
    </source>
</reference>
<dbReference type="RefSeq" id="WP_244903508.1">
    <property type="nucleotide sequence ID" value="NZ_FXAZ01000007.1"/>
</dbReference>
<dbReference type="Proteomes" id="UP000193834">
    <property type="component" value="Unassembled WGS sequence"/>
</dbReference>
<dbReference type="AlphaFoldDB" id="A0A1X7LSN7"/>
<gene>
    <name evidence="1" type="ORF">SAMN06295960_4150</name>
</gene>
<accession>A0A1X7LSN7</accession>
<dbReference type="STRING" id="1852522.SAMN06295960_4150"/>
<name>A0A1X7LSN7_9BACL</name>
<proteinExistence type="predicted"/>
<protein>
    <submittedName>
        <fullName evidence="1">Uncharacterized protein</fullName>
    </submittedName>
</protein>
<evidence type="ECO:0000313" key="2">
    <source>
        <dbReference type="Proteomes" id="UP000193834"/>
    </source>
</evidence>
<keyword evidence="2" id="KW-1185">Reference proteome</keyword>
<evidence type="ECO:0000313" key="1">
    <source>
        <dbReference type="EMBL" id="SMG56507.1"/>
    </source>
</evidence>
<sequence>MKDPSYTCKIRRIKLEHTYFPEGLNSNMISLMDEVEELLSKAYYAGYEQAKDEQSQVWSNQAALGYVISAAEQVGMESDAITQLIRSIHRVFDTLTLSEAAVCYRQSQY</sequence>
<dbReference type="EMBL" id="FXAZ01000007">
    <property type="protein sequence ID" value="SMG56507.1"/>
    <property type="molecule type" value="Genomic_DNA"/>
</dbReference>